<organism evidence="1 2">
    <name type="scientific">Candidatus Fimimorpha faecalis</name>
    <dbReference type="NCBI Taxonomy" id="2840824"/>
    <lineage>
        <taxon>Bacteria</taxon>
        <taxon>Bacillati</taxon>
        <taxon>Bacillota</taxon>
        <taxon>Clostridia</taxon>
        <taxon>Eubacteriales</taxon>
        <taxon>Candidatus Fimimorpha</taxon>
    </lineage>
</organism>
<name>A0A9D1EC61_9FIRM</name>
<dbReference type="InterPro" id="IPR000801">
    <property type="entry name" value="Esterase-like"/>
</dbReference>
<sequence>MDIQYFREYSQWLKRDMEFKVYGYAGQPFLFFPCQNGRFYDFENFGMLDQCWQYIENGQMQLFTADSIDGETWSNQEGSVRVRMELQERWYHYIVDELVPRIFEINAKHTDGGKTKKGIIAMGFSMGGYHSTNFFFRRPDIFIGNLSLSGLFKASYFIGDYMDENVYNNSPIDYLRNMPKNHPYIPIYNRNKNIICMGQGAWEGPMLQSARELQPILEEKGIKAWIDYWGFDVCHDWNWWKKELEYFLPFLLKE</sequence>
<proteinExistence type="predicted"/>
<dbReference type="InterPro" id="IPR029058">
    <property type="entry name" value="AB_hydrolase_fold"/>
</dbReference>
<dbReference type="InterPro" id="IPR050583">
    <property type="entry name" value="Mycobacterial_A85_antigen"/>
</dbReference>
<dbReference type="SUPFAM" id="SSF53474">
    <property type="entry name" value="alpha/beta-Hydrolases"/>
    <property type="match status" value="1"/>
</dbReference>
<gene>
    <name evidence="1" type="ORF">IAC96_01750</name>
</gene>
<reference evidence="1" key="1">
    <citation type="submission" date="2020-10" db="EMBL/GenBank/DDBJ databases">
        <authorList>
            <person name="Gilroy R."/>
        </authorList>
    </citation>
    <scope>NUCLEOTIDE SEQUENCE</scope>
    <source>
        <strain evidence="1">ChiW13-3771</strain>
    </source>
</reference>
<protein>
    <submittedName>
        <fullName evidence="1">Esterase family protein</fullName>
    </submittedName>
</protein>
<dbReference type="EMBL" id="DVHN01000016">
    <property type="protein sequence ID" value="HIR87651.1"/>
    <property type="molecule type" value="Genomic_DNA"/>
</dbReference>
<dbReference type="Proteomes" id="UP000824201">
    <property type="component" value="Unassembled WGS sequence"/>
</dbReference>
<evidence type="ECO:0000313" key="2">
    <source>
        <dbReference type="Proteomes" id="UP000824201"/>
    </source>
</evidence>
<dbReference type="PANTHER" id="PTHR48098:SF3">
    <property type="entry name" value="IRON(III) ENTEROBACTIN ESTERASE"/>
    <property type="match status" value="1"/>
</dbReference>
<reference evidence="1" key="2">
    <citation type="journal article" date="2021" name="PeerJ">
        <title>Extensive microbial diversity within the chicken gut microbiome revealed by metagenomics and culture.</title>
        <authorList>
            <person name="Gilroy R."/>
            <person name="Ravi A."/>
            <person name="Getino M."/>
            <person name="Pursley I."/>
            <person name="Horton D.L."/>
            <person name="Alikhan N.F."/>
            <person name="Baker D."/>
            <person name="Gharbi K."/>
            <person name="Hall N."/>
            <person name="Watson M."/>
            <person name="Adriaenssens E.M."/>
            <person name="Foster-Nyarko E."/>
            <person name="Jarju S."/>
            <person name="Secka A."/>
            <person name="Antonio M."/>
            <person name="Oren A."/>
            <person name="Chaudhuri R.R."/>
            <person name="La Ragione R."/>
            <person name="Hildebrand F."/>
            <person name="Pallen M.J."/>
        </authorList>
    </citation>
    <scope>NUCLEOTIDE SEQUENCE</scope>
    <source>
        <strain evidence="1">ChiW13-3771</strain>
    </source>
</reference>
<evidence type="ECO:0000313" key="1">
    <source>
        <dbReference type="EMBL" id="HIR87651.1"/>
    </source>
</evidence>
<dbReference type="PANTHER" id="PTHR48098">
    <property type="entry name" value="ENTEROCHELIN ESTERASE-RELATED"/>
    <property type="match status" value="1"/>
</dbReference>
<dbReference type="Gene3D" id="3.40.50.1820">
    <property type="entry name" value="alpha/beta hydrolase"/>
    <property type="match status" value="1"/>
</dbReference>
<comment type="caution">
    <text evidence="1">The sequence shown here is derived from an EMBL/GenBank/DDBJ whole genome shotgun (WGS) entry which is preliminary data.</text>
</comment>
<accession>A0A9D1EC61</accession>
<dbReference type="AlphaFoldDB" id="A0A9D1EC61"/>
<dbReference type="Pfam" id="PF00756">
    <property type="entry name" value="Esterase"/>
    <property type="match status" value="1"/>
</dbReference>